<evidence type="ECO:0000313" key="3">
    <source>
        <dbReference type="EMBL" id="RKN08685.1"/>
    </source>
</evidence>
<feature type="region of interest" description="Disordered" evidence="1">
    <location>
        <begin position="119"/>
        <end position="172"/>
    </location>
</feature>
<feature type="compositionally biased region" description="Pro residues" evidence="1">
    <location>
        <begin position="126"/>
        <end position="148"/>
    </location>
</feature>
<evidence type="ECO:0000256" key="1">
    <source>
        <dbReference type="SAM" id="MobiDB-lite"/>
    </source>
</evidence>
<feature type="transmembrane region" description="Helical" evidence="2">
    <location>
        <begin position="63"/>
        <end position="83"/>
    </location>
</feature>
<keyword evidence="2" id="KW-0812">Transmembrane</keyword>
<organism evidence="3 6">
    <name type="scientific">Streptomyces radicis</name>
    <dbReference type="NCBI Taxonomy" id="1750517"/>
    <lineage>
        <taxon>Bacteria</taxon>
        <taxon>Bacillati</taxon>
        <taxon>Actinomycetota</taxon>
        <taxon>Actinomycetes</taxon>
        <taxon>Kitasatosporales</taxon>
        <taxon>Streptomycetaceae</taxon>
        <taxon>Streptomyces</taxon>
    </lineage>
</organism>
<proteinExistence type="predicted"/>
<dbReference type="AlphaFoldDB" id="A0A3A9W657"/>
<keyword evidence="2" id="KW-1133">Transmembrane helix</keyword>
<evidence type="ECO:0000256" key="2">
    <source>
        <dbReference type="SAM" id="Phobius"/>
    </source>
</evidence>
<dbReference type="Proteomes" id="UP000268652">
    <property type="component" value="Unassembled WGS sequence"/>
</dbReference>
<keyword evidence="2" id="KW-0472">Membrane</keyword>
<name>A0A3A9W657_9ACTN</name>
<keyword evidence="5" id="KW-1185">Reference proteome</keyword>
<dbReference type="EMBL" id="RBDX01000010">
    <property type="protein sequence ID" value="RKN08685.1"/>
    <property type="molecule type" value="Genomic_DNA"/>
</dbReference>
<accession>A0A3A9W657</accession>
<feature type="transmembrane region" description="Helical" evidence="2">
    <location>
        <begin position="31"/>
        <end position="51"/>
    </location>
</feature>
<dbReference type="EMBL" id="RBDY01000010">
    <property type="protein sequence ID" value="RKN21843.1"/>
    <property type="molecule type" value="Genomic_DNA"/>
</dbReference>
<reference evidence="5 6" key="1">
    <citation type="submission" date="2018-09" db="EMBL/GenBank/DDBJ databases">
        <title>Streptomyces sp. nov. DS1-2, an endophytic actinomycete isolated from roots of Dendrobium scabrilingue.</title>
        <authorList>
            <person name="Kuncharoen N."/>
            <person name="Kudo T."/>
            <person name="Ohkuma M."/>
            <person name="Yuki M."/>
            <person name="Tanasupawat S."/>
        </authorList>
    </citation>
    <scope>NUCLEOTIDE SEQUENCE [LARGE SCALE GENOMIC DNA]</scope>
    <source>
        <strain evidence="3 6">AZ1-7</strain>
        <strain evidence="4 5">DS1-2</strain>
    </source>
</reference>
<evidence type="ECO:0000313" key="4">
    <source>
        <dbReference type="EMBL" id="RKN21843.1"/>
    </source>
</evidence>
<gene>
    <name evidence="4" type="ORF">D7318_15895</name>
    <name evidence="3" type="ORF">D7319_14940</name>
</gene>
<evidence type="ECO:0000313" key="6">
    <source>
        <dbReference type="Proteomes" id="UP000275024"/>
    </source>
</evidence>
<protein>
    <submittedName>
        <fullName evidence="3">Uncharacterized protein</fullName>
    </submittedName>
</protein>
<sequence length="172" mass="17863">MRALFALFPVLSLGLLAWVPALRVVVIRRRAVDWAVLALMVSLTVSEVVLISTVPTDDEGPRSALVGLYLVAFLIGATIHAAMLDDTPPAPGPYPAPRPTGYGAPHGYGYPPPAASVPVPASVPVHPAPAAPAPAVPAPAAPAPPSPTSPRMRQVASELDELGELLRKQEGR</sequence>
<comment type="caution">
    <text evidence="3">The sequence shown here is derived from an EMBL/GenBank/DDBJ whole genome shotgun (WGS) entry which is preliminary data.</text>
</comment>
<dbReference type="Proteomes" id="UP000275024">
    <property type="component" value="Unassembled WGS sequence"/>
</dbReference>
<evidence type="ECO:0000313" key="5">
    <source>
        <dbReference type="Proteomes" id="UP000268652"/>
    </source>
</evidence>